<feature type="domain" description="Core-binding (CB)" evidence="3">
    <location>
        <begin position="1"/>
        <end position="47"/>
    </location>
</feature>
<keyword evidence="7" id="KW-1185">Reference proteome</keyword>
<sequence>MQGKRPATIDAYSRAVHRISEFFDLCPDTLNTTDLESFFASLISSHS</sequence>
<dbReference type="InterPro" id="IPR044068">
    <property type="entry name" value="CB"/>
</dbReference>
<reference evidence="6 7" key="1">
    <citation type="submission" date="2019-02" db="EMBL/GenBank/DDBJ databases">
        <title>Genome sequences of Aliivibrio finisterrensis strains from farmed Atlantic salmon.</title>
        <authorList>
            <person name="Bowman J.P."/>
        </authorList>
    </citation>
    <scope>NUCLEOTIDE SEQUENCE [LARGE SCALE GENOMIC DNA]</scope>
    <source>
        <strain evidence="5 7">A21</strain>
        <strain evidence="4 6">A46</strain>
    </source>
</reference>
<dbReference type="GO" id="GO:0015074">
    <property type="term" value="P:DNA integration"/>
    <property type="evidence" value="ECO:0007669"/>
    <property type="project" value="UniProtKB-KW"/>
</dbReference>
<keyword evidence="1" id="KW-0229">DNA integration</keyword>
<gene>
    <name evidence="5" type="ORF">ERW53_06450</name>
    <name evidence="4" type="ORF">ERW57_17375</name>
</gene>
<protein>
    <recommendedName>
        <fullName evidence="3">Core-binding (CB) domain-containing protein</fullName>
    </recommendedName>
</protein>
<keyword evidence="2" id="KW-0238">DNA-binding</keyword>
<evidence type="ECO:0000313" key="5">
    <source>
        <dbReference type="EMBL" id="RYU65532.1"/>
    </source>
</evidence>
<dbReference type="EMBL" id="SEZK01000046">
    <property type="protein sequence ID" value="RYU48352.1"/>
    <property type="molecule type" value="Genomic_DNA"/>
</dbReference>
<evidence type="ECO:0000313" key="6">
    <source>
        <dbReference type="Proteomes" id="UP000294063"/>
    </source>
</evidence>
<organism evidence="4 6">
    <name type="scientific">Aliivibrio finisterrensis</name>
    <dbReference type="NCBI Taxonomy" id="511998"/>
    <lineage>
        <taxon>Bacteria</taxon>
        <taxon>Pseudomonadati</taxon>
        <taxon>Pseudomonadota</taxon>
        <taxon>Gammaproteobacteria</taxon>
        <taxon>Vibrionales</taxon>
        <taxon>Vibrionaceae</taxon>
        <taxon>Aliivibrio</taxon>
    </lineage>
</organism>
<comment type="caution">
    <text evidence="4">The sequence shown here is derived from an EMBL/GenBank/DDBJ whole genome shotgun (WGS) entry which is preliminary data.</text>
</comment>
<evidence type="ECO:0000313" key="4">
    <source>
        <dbReference type="EMBL" id="RYU48352.1"/>
    </source>
</evidence>
<dbReference type="EMBL" id="SEZN01000008">
    <property type="protein sequence ID" value="RYU65532.1"/>
    <property type="molecule type" value="Genomic_DNA"/>
</dbReference>
<dbReference type="InterPro" id="IPR004107">
    <property type="entry name" value="Integrase_SAM-like_N"/>
</dbReference>
<evidence type="ECO:0000313" key="7">
    <source>
        <dbReference type="Proteomes" id="UP000294166"/>
    </source>
</evidence>
<proteinExistence type="predicted"/>
<evidence type="ECO:0000259" key="3">
    <source>
        <dbReference type="PROSITE" id="PS51900"/>
    </source>
</evidence>
<dbReference type="GO" id="GO:0003677">
    <property type="term" value="F:DNA binding"/>
    <property type="evidence" value="ECO:0007669"/>
    <property type="project" value="UniProtKB-UniRule"/>
</dbReference>
<dbReference type="Proteomes" id="UP000294063">
    <property type="component" value="Unassembled WGS sequence"/>
</dbReference>
<evidence type="ECO:0000256" key="1">
    <source>
        <dbReference type="ARBA" id="ARBA00022908"/>
    </source>
</evidence>
<evidence type="ECO:0000256" key="2">
    <source>
        <dbReference type="PROSITE-ProRule" id="PRU01248"/>
    </source>
</evidence>
<dbReference type="Proteomes" id="UP000294166">
    <property type="component" value="Unassembled WGS sequence"/>
</dbReference>
<name>A0A4Q5KPB0_9GAMM</name>
<dbReference type="PROSITE" id="PS51900">
    <property type="entry name" value="CB"/>
    <property type="match status" value="1"/>
</dbReference>
<dbReference type="AlphaFoldDB" id="A0A4Q5KPB0"/>
<dbReference type="Pfam" id="PF13495">
    <property type="entry name" value="Phage_int_SAM_4"/>
    <property type="match status" value="1"/>
</dbReference>
<accession>A0A4Q5KPB0</accession>